<dbReference type="AlphaFoldDB" id="A0A8J2SHF0"/>
<organism evidence="1 2">
    <name type="scientific">Pelagomonas calceolata</name>
    <dbReference type="NCBI Taxonomy" id="35677"/>
    <lineage>
        <taxon>Eukaryota</taxon>
        <taxon>Sar</taxon>
        <taxon>Stramenopiles</taxon>
        <taxon>Ochrophyta</taxon>
        <taxon>Pelagophyceae</taxon>
        <taxon>Pelagomonadales</taxon>
        <taxon>Pelagomonadaceae</taxon>
        <taxon>Pelagomonas</taxon>
    </lineage>
</organism>
<gene>
    <name evidence="1" type="ORF">PECAL_1P29460</name>
</gene>
<comment type="caution">
    <text evidence="1">The sequence shown here is derived from an EMBL/GenBank/DDBJ whole genome shotgun (WGS) entry which is preliminary data.</text>
</comment>
<dbReference type="EMBL" id="CAKKNE010000001">
    <property type="protein sequence ID" value="CAH0366452.1"/>
    <property type="molecule type" value="Genomic_DNA"/>
</dbReference>
<protein>
    <submittedName>
        <fullName evidence="1">Uncharacterized protein</fullName>
    </submittedName>
</protein>
<dbReference type="Proteomes" id="UP000789595">
    <property type="component" value="Unassembled WGS sequence"/>
</dbReference>
<accession>A0A8J2SHF0</accession>
<proteinExistence type="predicted"/>
<keyword evidence="2" id="KW-1185">Reference proteome</keyword>
<sequence length="145" mass="15886">MRGADRARSCPAERVPVQLALLRLLLSRGADLRAKDRYGHTAIQIAGLGTPARALLSDVKAAGGWRSYVHRDRLRLLVLRVLCEKGRASTSDGPLARLFPPQAPDDDATVEASAALNRDAFRHVLSFWPPLPDLLGAPPKRFPYT</sequence>
<evidence type="ECO:0000313" key="1">
    <source>
        <dbReference type="EMBL" id="CAH0366452.1"/>
    </source>
</evidence>
<name>A0A8J2SHF0_9STRA</name>
<reference evidence="1" key="1">
    <citation type="submission" date="2021-11" db="EMBL/GenBank/DDBJ databases">
        <authorList>
            <consortium name="Genoscope - CEA"/>
            <person name="William W."/>
        </authorList>
    </citation>
    <scope>NUCLEOTIDE SEQUENCE</scope>
</reference>
<evidence type="ECO:0000313" key="2">
    <source>
        <dbReference type="Proteomes" id="UP000789595"/>
    </source>
</evidence>